<keyword evidence="6" id="KW-0902">Two-component regulatory system</keyword>
<protein>
    <recommendedName>
        <fullName evidence="8">Histidine kinase domain-containing protein</fullName>
    </recommendedName>
</protein>
<dbReference type="InterPro" id="IPR004358">
    <property type="entry name" value="Sig_transdc_His_kin-like_C"/>
</dbReference>
<evidence type="ECO:0000256" key="1">
    <source>
        <dbReference type="ARBA" id="ARBA00022553"/>
    </source>
</evidence>
<dbReference type="InterPro" id="IPR003661">
    <property type="entry name" value="HisK_dim/P_dom"/>
</dbReference>
<dbReference type="SUPFAM" id="SSF55874">
    <property type="entry name" value="ATPase domain of HSP90 chaperone/DNA topoisomerase II/histidine kinase"/>
    <property type="match status" value="1"/>
</dbReference>
<dbReference type="OrthoDB" id="8127at2157"/>
<keyword evidence="1" id="KW-0597">Phosphoprotein</keyword>
<dbReference type="Pfam" id="PF00512">
    <property type="entry name" value="HisKA"/>
    <property type="match status" value="1"/>
</dbReference>
<reference evidence="9 10" key="1">
    <citation type="submission" date="2018-05" db="EMBL/GenBank/DDBJ databases">
        <title>genome sequencing of Nitrosopumilus sp. NM25.</title>
        <authorList>
            <person name="Mori K."/>
            <person name="Nakagawa T."/>
        </authorList>
    </citation>
    <scope>NUCLEOTIDE SEQUENCE [LARGE SCALE GENOMIC DNA]</scope>
    <source>
        <strain evidence="9 10">NM25</strain>
    </source>
</reference>
<dbReference type="SMART" id="SM00388">
    <property type="entry name" value="HisKA"/>
    <property type="match status" value="1"/>
</dbReference>
<evidence type="ECO:0000256" key="3">
    <source>
        <dbReference type="ARBA" id="ARBA00022741"/>
    </source>
</evidence>
<dbReference type="PANTHER" id="PTHR43065:SF10">
    <property type="entry name" value="PEROXIDE STRESS-ACTIVATED HISTIDINE KINASE MAK3"/>
    <property type="match status" value="1"/>
</dbReference>
<organism evidence="9 10">
    <name type="scientific">Nitrosopumilus zosterae</name>
    <dbReference type="NCBI Taxonomy" id="718286"/>
    <lineage>
        <taxon>Archaea</taxon>
        <taxon>Nitrososphaerota</taxon>
        <taxon>Nitrososphaeria</taxon>
        <taxon>Nitrosopumilales</taxon>
        <taxon>Nitrosopumilaceae</taxon>
        <taxon>Nitrosopumilus</taxon>
    </lineage>
</organism>
<dbReference type="PRINTS" id="PR00344">
    <property type="entry name" value="BCTRLSENSOR"/>
</dbReference>
<evidence type="ECO:0000256" key="5">
    <source>
        <dbReference type="ARBA" id="ARBA00022840"/>
    </source>
</evidence>
<accession>A0A2S2KTD1</accession>
<dbReference type="GO" id="GO:0005524">
    <property type="term" value="F:ATP binding"/>
    <property type="evidence" value="ECO:0007669"/>
    <property type="project" value="UniProtKB-KW"/>
</dbReference>
<keyword evidence="4" id="KW-0418">Kinase</keyword>
<dbReference type="InterPro" id="IPR003594">
    <property type="entry name" value="HATPase_dom"/>
</dbReference>
<dbReference type="SUPFAM" id="SSF47384">
    <property type="entry name" value="Homodimeric domain of signal transducing histidine kinase"/>
    <property type="match status" value="1"/>
</dbReference>
<keyword evidence="2" id="KW-0808">Transferase</keyword>
<dbReference type="Gene3D" id="1.10.287.130">
    <property type="match status" value="1"/>
</dbReference>
<dbReference type="CDD" id="cd00075">
    <property type="entry name" value="HATPase"/>
    <property type="match status" value="1"/>
</dbReference>
<sequence length="358" mass="41086">MLVDNPMERDPVLRDLTEISVNALKDLELARKELKENDLRMQEMNKLANERVNEMSRVNQQLQDKISFVETMTKSIQEKNEHLEKELKITETEKINYSKLNSLLKEDLTKVIKKEKELSVKQIFLERKVKEQAENLLKGEKMSIIGTFTSRLAHDIRNPLSKLKMSHDILCNSPNMPVLEKIKHQQRIESAISNMTHIIEDVLEFVRMSELNMHETSLKTIIKSSIEGIHIPPSVKLEIKGDDRMALCDSRKLEAVFINLITNAIESIRGKGFVTIFIKDSKENIEICFEDSGSGVIPRLQEKIFEPMFTTKQHGTGLGLAICKMIVEQHGGRLIYKNTPSTFSVFVPKINNSKMVTQ</sequence>
<evidence type="ECO:0000259" key="8">
    <source>
        <dbReference type="PROSITE" id="PS50109"/>
    </source>
</evidence>
<evidence type="ECO:0000256" key="2">
    <source>
        <dbReference type="ARBA" id="ARBA00022679"/>
    </source>
</evidence>
<evidence type="ECO:0000313" key="9">
    <source>
        <dbReference type="EMBL" id="GBH34718.1"/>
    </source>
</evidence>
<dbReference type="Proteomes" id="UP000245829">
    <property type="component" value="Unassembled WGS sequence"/>
</dbReference>
<dbReference type="CDD" id="cd00082">
    <property type="entry name" value="HisKA"/>
    <property type="match status" value="1"/>
</dbReference>
<dbReference type="SMART" id="SM00387">
    <property type="entry name" value="HATPase_c"/>
    <property type="match status" value="1"/>
</dbReference>
<evidence type="ECO:0000256" key="7">
    <source>
        <dbReference type="SAM" id="Coils"/>
    </source>
</evidence>
<keyword evidence="5" id="KW-0067">ATP-binding</keyword>
<dbReference type="PANTHER" id="PTHR43065">
    <property type="entry name" value="SENSOR HISTIDINE KINASE"/>
    <property type="match status" value="1"/>
</dbReference>
<dbReference type="AlphaFoldDB" id="A0A2S2KTD1"/>
<feature type="domain" description="Histidine kinase" evidence="8">
    <location>
        <begin position="151"/>
        <end position="354"/>
    </location>
</feature>
<proteinExistence type="predicted"/>
<name>A0A2S2KTD1_9ARCH</name>
<keyword evidence="10" id="KW-1185">Reference proteome</keyword>
<dbReference type="PROSITE" id="PS50109">
    <property type="entry name" value="HIS_KIN"/>
    <property type="match status" value="1"/>
</dbReference>
<dbReference type="EMBL" id="BGKI01000007">
    <property type="protein sequence ID" value="GBH34718.1"/>
    <property type="molecule type" value="Genomic_DNA"/>
</dbReference>
<evidence type="ECO:0000313" key="10">
    <source>
        <dbReference type="Proteomes" id="UP000245829"/>
    </source>
</evidence>
<dbReference type="GO" id="GO:0000155">
    <property type="term" value="F:phosphorelay sensor kinase activity"/>
    <property type="evidence" value="ECO:0007669"/>
    <property type="project" value="InterPro"/>
</dbReference>
<keyword evidence="7" id="KW-0175">Coiled coil</keyword>
<dbReference type="InterPro" id="IPR036097">
    <property type="entry name" value="HisK_dim/P_sf"/>
</dbReference>
<evidence type="ECO:0000256" key="4">
    <source>
        <dbReference type="ARBA" id="ARBA00022777"/>
    </source>
</evidence>
<comment type="caution">
    <text evidence="9">The sequence shown here is derived from an EMBL/GenBank/DDBJ whole genome shotgun (WGS) entry which is preliminary data.</text>
</comment>
<dbReference type="InterPro" id="IPR005467">
    <property type="entry name" value="His_kinase_dom"/>
</dbReference>
<evidence type="ECO:0000256" key="6">
    <source>
        <dbReference type="ARBA" id="ARBA00023012"/>
    </source>
</evidence>
<dbReference type="Pfam" id="PF02518">
    <property type="entry name" value="HATPase_c"/>
    <property type="match status" value="1"/>
</dbReference>
<dbReference type="Gene3D" id="3.30.565.10">
    <property type="entry name" value="Histidine kinase-like ATPase, C-terminal domain"/>
    <property type="match status" value="1"/>
</dbReference>
<keyword evidence="3" id="KW-0547">Nucleotide-binding</keyword>
<gene>
    <name evidence="9" type="ORF">NZNM25_15090</name>
</gene>
<feature type="coiled-coil region" evidence="7">
    <location>
        <begin position="24"/>
        <end position="100"/>
    </location>
</feature>
<dbReference type="InterPro" id="IPR036890">
    <property type="entry name" value="HATPase_C_sf"/>
</dbReference>